<gene>
    <name evidence="3" type="ORF">DBZ36_17115</name>
</gene>
<dbReference type="NCBIfam" id="NF038125">
    <property type="entry name" value="PEP_CTERM_THxN"/>
    <property type="match status" value="1"/>
</dbReference>
<name>A0A420E7I6_9ALTE</name>
<feature type="region of interest" description="Disordered" evidence="1">
    <location>
        <begin position="100"/>
        <end position="123"/>
    </location>
</feature>
<protein>
    <submittedName>
        <fullName evidence="3">PEP-CTERM sorting domain-containing protein</fullName>
    </submittedName>
</protein>
<proteinExistence type="predicted"/>
<evidence type="ECO:0000313" key="3">
    <source>
        <dbReference type="EMBL" id="RKF14375.1"/>
    </source>
</evidence>
<reference evidence="3 4" key="1">
    <citation type="submission" date="2018-09" db="EMBL/GenBank/DDBJ databases">
        <authorList>
            <person name="Wang Z."/>
        </authorList>
    </citation>
    <scope>NUCLEOTIDE SEQUENCE [LARGE SCALE GENOMIC DNA]</scope>
    <source>
        <strain evidence="3 4">ALS 81</strain>
    </source>
</reference>
<dbReference type="InterPro" id="IPR013424">
    <property type="entry name" value="Ice-binding_C"/>
</dbReference>
<sequence length="346" mass="36847">MYQLATRYFKRLIIGFYKLGCETMNKLTRNCFYLTAAAAGVLSVSAQAAKITEWGYVNEAGFANYQFQDTGGTGITASGSSDGGNGSIFPGGTPLPTSLTWGTGVTATGGTGQSSSPSSLNLISPETSATNGSAFTDGGWNTGTNMTHDNQYITGDYLTFTNILDALALQPLAWDDPLIPTPGPFLDGPLLSFNILFKETDNQVSGTSANPIFDGICEDTQLANGEGINAGGCADIFLFNGVDLDDQPIDFTFEDEQVFFSSDFIVQDYKYTVTTRLGGLALQEIDDCFGIDGQSNCVGFLTEENGLNTLSADFRVTSRQITVPEPTTVAIMGLALFGLSFARRRA</sequence>
<dbReference type="AlphaFoldDB" id="A0A420E7I6"/>
<keyword evidence="4" id="KW-1185">Reference proteome</keyword>
<dbReference type="EMBL" id="RAQO01000009">
    <property type="protein sequence ID" value="RKF14375.1"/>
    <property type="molecule type" value="Genomic_DNA"/>
</dbReference>
<feature type="domain" description="Ice-binding protein C-terminal" evidence="2">
    <location>
        <begin position="322"/>
        <end position="344"/>
    </location>
</feature>
<evidence type="ECO:0000259" key="2">
    <source>
        <dbReference type="Pfam" id="PF07589"/>
    </source>
</evidence>
<evidence type="ECO:0000256" key="1">
    <source>
        <dbReference type="SAM" id="MobiDB-lite"/>
    </source>
</evidence>
<evidence type="ECO:0000313" key="4">
    <source>
        <dbReference type="Proteomes" id="UP000286482"/>
    </source>
</evidence>
<dbReference type="NCBIfam" id="TIGR02595">
    <property type="entry name" value="PEP_CTERM"/>
    <property type="match status" value="1"/>
</dbReference>
<dbReference type="Pfam" id="PF07589">
    <property type="entry name" value="PEP-CTERM"/>
    <property type="match status" value="1"/>
</dbReference>
<organism evidence="3 4">
    <name type="scientific">Alginatibacterium sediminis</name>
    <dbReference type="NCBI Taxonomy" id="2164068"/>
    <lineage>
        <taxon>Bacteria</taxon>
        <taxon>Pseudomonadati</taxon>
        <taxon>Pseudomonadota</taxon>
        <taxon>Gammaproteobacteria</taxon>
        <taxon>Alteromonadales</taxon>
        <taxon>Alteromonadaceae</taxon>
        <taxon>Alginatibacterium</taxon>
    </lineage>
</organism>
<comment type="caution">
    <text evidence="3">The sequence shown here is derived from an EMBL/GenBank/DDBJ whole genome shotgun (WGS) entry which is preliminary data.</text>
</comment>
<dbReference type="Proteomes" id="UP000286482">
    <property type="component" value="Unassembled WGS sequence"/>
</dbReference>
<accession>A0A420E7I6</accession>